<keyword evidence="1" id="KW-1133">Transmembrane helix</keyword>
<proteinExistence type="predicted"/>
<dbReference type="RefSeq" id="XP_031936019.1">
    <property type="nucleotide sequence ID" value="XM_032083447.1"/>
</dbReference>
<evidence type="ECO:0000313" key="4">
    <source>
        <dbReference type="Proteomes" id="UP000325579"/>
    </source>
</evidence>
<accession>A0A5N7CWZ1</accession>
<reference evidence="3 4" key="1">
    <citation type="submission" date="2019-04" db="EMBL/GenBank/DDBJ databases">
        <authorList>
            <consortium name="DOE Joint Genome Institute"/>
            <person name="Mondo S."/>
            <person name="Kjaerbolling I."/>
            <person name="Vesth T."/>
            <person name="Frisvad J.C."/>
            <person name="Nybo J.L."/>
            <person name="Theobald S."/>
            <person name="Kildgaard S."/>
            <person name="Isbrandt T."/>
            <person name="Kuo A."/>
            <person name="Sato A."/>
            <person name="Lyhne E.K."/>
            <person name="Kogle M.E."/>
            <person name="Wiebenga A."/>
            <person name="Kun R.S."/>
            <person name="Lubbers R.J."/>
            <person name="Makela M.R."/>
            <person name="Barry K."/>
            <person name="Chovatia M."/>
            <person name="Clum A."/>
            <person name="Daum C."/>
            <person name="Haridas S."/>
            <person name="He G."/>
            <person name="LaButti K."/>
            <person name="Lipzen A."/>
            <person name="Riley R."/>
            <person name="Salamov A."/>
            <person name="Simmons B.A."/>
            <person name="Magnuson J.K."/>
            <person name="Henrissat B."/>
            <person name="Mortensen U.H."/>
            <person name="Larsen T.O."/>
            <person name="Devries R.P."/>
            <person name="Grigoriev I.V."/>
            <person name="Machida M."/>
            <person name="Baker S.E."/>
            <person name="Andersen M.R."/>
            <person name="Cantor M.N."/>
            <person name="Hua S.X."/>
        </authorList>
    </citation>
    <scope>NUCLEOTIDE SEQUENCE [LARGE SCALE GENOMIC DNA]</scope>
    <source>
        <strain evidence="3 4">CBS 119388</strain>
    </source>
</reference>
<dbReference type="Proteomes" id="UP000325579">
    <property type="component" value="Unassembled WGS sequence"/>
</dbReference>
<keyword evidence="1" id="KW-0812">Transmembrane</keyword>
<evidence type="ECO:0000313" key="3">
    <source>
        <dbReference type="EMBL" id="KAE8398700.1"/>
    </source>
</evidence>
<dbReference type="AlphaFoldDB" id="A0A5N7CWZ1"/>
<organism evidence="3 4">
    <name type="scientific">Aspergillus pseudonomiae</name>
    <dbReference type="NCBI Taxonomy" id="1506151"/>
    <lineage>
        <taxon>Eukaryota</taxon>
        <taxon>Fungi</taxon>
        <taxon>Dikarya</taxon>
        <taxon>Ascomycota</taxon>
        <taxon>Pezizomycotina</taxon>
        <taxon>Eurotiomycetes</taxon>
        <taxon>Eurotiomycetidae</taxon>
        <taxon>Eurotiales</taxon>
        <taxon>Aspergillaceae</taxon>
        <taxon>Aspergillus</taxon>
        <taxon>Aspergillus subgen. Circumdati</taxon>
    </lineage>
</organism>
<gene>
    <name evidence="3" type="ORF">BDV37DRAFT_262596</name>
</gene>
<evidence type="ECO:0000256" key="1">
    <source>
        <dbReference type="SAM" id="Phobius"/>
    </source>
</evidence>
<dbReference type="GeneID" id="43668138"/>
<dbReference type="OrthoDB" id="2128064at2759"/>
<dbReference type="Pfam" id="PF14342">
    <property type="entry name" value="DUF4396"/>
    <property type="match status" value="1"/>
</dbReference>
<feature type="domain" description="DUF4396" evidence="2">
    <location>
        <begin position="3"/>
        <end position="83"/>
    </location>
</feature>
<dbReference type="EMBL" id="ML736850">
    <property type="protein sequence ID" value="KAE8398700.1"/>
    <property type="molecule type" value="Genomic_DNA"/>
</dbReference>
<sequence length="90" mass="9759">MNKVASGLISSLTLETVLLIRGKDRLPWKPTFKTACWMSFISVLAMESVENVVEYHLPGGVVMLGDLGFWAAAVTAMGAGFLLRCRGITL</sequence>
<keyword evidence="4" id="KW-1185">Reference proteome</keyword>
<protein>
    <recommendedName>
        <fullName evidence="2">DUF4396 domain-containing protein</fullName>
    </recommendedName>
</protein>
<feature type="non-terminal residue" evidence="3">
    <location>
        <position position="90"/>
    </location>
</feature>
<feature type="transmembrane region" description="Helical" evidence="1">
    <location>
        <begin position="67"/>
        <end position="85"/>
    </location>
</feature>
<evidence type="ECO:0000259" key="2">
    <source>
        <dbReference type="Pfam" id="PF14342"/>
    </source>
</evidence>
<dbReference type="InterPro" id="IPR025509">
    <property type="entry name" value="DUF4396"/>
</dbReference>
<keyword evidence="1" id="KW-0472">Membrane</keyword>
<name>A0A5N7CWZ1_9EURO</name>